<organism evidence="6 7">
    <name type="scientific">Clostridium butyricum</name>
    <dbReference type="NCBI Taxonomy" id="1492"/>
    <lineage>
        <taxon>Bacteria</taxon>
        <taxon>Bacillati</taxon>
        <taxon>Bacillota</taxon>
        <taxon>Clostridia</taxon>
        <taxon>Eubacteriales</taxon>
        <taxon>Clostridiaceae</taxon>
        <taxon>Clostridium</taxon>
    </lineage>
</organism>
<dbReference type="CDD" id="cd06267">
    <property type="entry name" value="PBP1_LacI_sugar_binding-like"/>
    <property type="match status" value="1"/>
</dbReference>
<accession>A0A2S7F9C0</accession>
<gene>
    <name evidence="6" type="ORF">AWN73_15500</name>
</gene>
<dbReference type="InterPro" id="IPR010982">
    <property type="entry name" value="Lambda_DNA-bd_dom_sf"/>
</dbReference>
<feature type="domain" description="HTH lacI-type" evidence="4">
    <location>
        <begin position="4"/>
        <end position="59"/>
    </location>
</feature>
<dbReference type="Pfam" id="PF00356">
    <property type="entry name" value="LacI"/>
    <property type="match status" value="1"/>
</dbReference>
<evidence type="ECO:0000313" key="7">
    <source>
        <dbReference type="Proteomes" id="UP000238081"/>
    </source>
</evidence>
<dbReference type="SUPFAM" id="SSF47413">
    <property type="entry name" value="lambda repressor-like DNA-binding domains"/>
    <property type="match status" value="1"/>
</dbReference>
<name>A0A2S7F9C0_CLOBU</name>
<dbReference type="SUPFAM" id="SSF53822">
    <property type="entry name" value="Periplasmic binding protein-like I"/>
    <property type="match status" value="1"/>
</dbReference>
<dbReference type="Gene3D" id="3.40.50.2300">
    <property type="match status" value="2"/>
</dbReference>
<keyword evidence="3" id="KW-0804">Transcription</keyword>
<sequence>MAKITMKDIAERVGVSKTTVSMVINKKDGSISEETKQKIYDVIKETGYIPNNIARGLNTMKSGTIAIIVPDISNPFFSELSRAVEDTANKLGYNVLLCNSDNNTKKEQKYVELLISKLIDGTILIPGNKSEDSARILKANGIPFVFVDRCIDGFEGYPGIYFNNKEGVKVGVEYLYNKGKRKIAFVSGPGEININRQRLDGYKKIMKQYEIFNENLIFEGKFSLEGGIDITNTILDSNEEIDSIFYCNDVMAIGGMKALKRRGYHIPNDISIMGFDGIKLSKMIEPELTTVQQPIYEMGEKACKLIIKLIDSESNKDKSVYFEPEIVVGGTV</sequence>
<keyword evidence="2" id="KW-0238">DNA-binding</keyword>
<dbReference type="CDD" id="cd01392">
    <property type="entry name" value="HTH_LacI"/>
    <property type="match status" value="1"/>
</dbReference>
<feature type="domain" description="HTH cro/C1-type" evidence="5">
    <location>
        <begin position="2"/>
        <end position="49"/>
    </location>
</feature>
<dbReference type="PANTHER" id="PTHR30146">
    <property type="entry name" value="LACI-RELATED TRANSCRIPTIONAL REPRESSOR"/>
    <property type="match status" value="1"/>
</dbReference>
<dbReference type="PROSITE" id="PS50932">
    <property type="entry name" value="HTH_LACI_2"/>
    <property type="match status" value="1"/>
</dbReference>
<evidence type="ECO:0000256" key="1">
    <source>
        <dbReference type="ARBA" id="ARBA00023015"/>
    </source>
</evidence>
<dbReference type="EMBL" id="LRDH01000115">
    <property type="protein sequence ID" value="PPV13946.1"/>
    <property type="molecule type" value="Genomic_DNA"/>
</dbReference>
<dbReference type="PROSITE" id="PS00356">
    <property type="entry name" value="HTH_LACI_1"/>
    <property type="match status" value="1"/>
</dbReference>
<dbReference type="InterPro" id="IPR001761">
    <property type="entry name" value="Peripla_BP/Lac1_sug-bd_dom"/>
</dbReference>
<keyword evidence="1" id="KW-0805">Transcription regulation</keyword>
<dbReference type="SMART" id="SM00354">
    <property type="entry name" value="HTH_LACI"/>
    <property type="match status" value="1"/>
</dbReference>
<dbReference type="GO" id="GO:0003700">
    <property type="term" value="F:DNA-binding transcription factor activity"/>
    <property type="evidence" value="ECO:0007669"/>
    <property type="project" value="TreeGrafter"/>
</dbReference>
<dbReference type="Pfam" id="PF00532">
    <property type="entry name" value="Peripla_BP_1"/>
    <property type="match status" value="1"/>
</dbReference>
<dbReference type="InterPro" id="IPR000843">
    <property type="entry name" value="HTH_LacI"/>
</dbReference>
<comment type="caution">
    <text evidence="6">The sequence shown here is derived from an EMBL/GenBank/DDBJ whole genome shotgun (WGS) entry which is preliminary data.</text>
</comment>
<protein>
    <submittedName>
        <fullName evidence="6">LacI family transcriptional regulator</fullName>
    </submittedName>
</protein>
<dbReference type="Proteomes" id="UP000238081">
    <property type="component" value="Unassembled WGS sequence"/>
</dbReference>
<dbReference type="InterPro" id="IPR028082">
    <property type="entry name" value="Peripla_BP_I"/>
</dbReference>
<dbReference type="InterPro" id="IPR001387">
    <property type="entry name" value="Cro/C1-type_HTH"/>
</dbReference>
<dbReference type="PROSITE" id="PS50943">
    <property type="entry name" value="HTH_CROC1"/>
    <property type="match status" value="1"/>
</dbReference>
<reference evidence="6 7" key="1">
    <citation type="submission" date="2016-01" db="EMBL/GenBank/DDBJ databases">
        <title>Characterization of the Clostridium difficile lineages that are prevalent in Hong Kong and China.</title>
        <authorList>
            <person name="Kwok J.S.-L."/>
            <person name="Lam W.-Y."/>
            <person name="Ip M."/>
            <person name="Chan T.-F."/>
            <person name="Hawkey P.M."/>
            <person name="Tsui S.K.-W."/>
        </authorList>
    </citation>
    <scope>NUCLEOTIDE SEQUENCE [LARGE SCALE GENOMIC DNA]</scope>
    <source>
        <strain evidence="6 7">300064</strain>
    </source>
</reference>
<dbReference type="GO" id="GO:0000976">
    <property type="term" value="F:transcription cis-regulatory region binding"/>
    <property type="evidence" value="ECO:0007669"/>
    <property type="project" value="TreeGrafter"/>
</dbReference>
<dbReference type="RefSeq" id="WP_027634845.1">
    <property type="nucleotide sequence ID" value="NZ_CP033246.1"/>
</dbReference>
<evidence type="ECO:0000256" key="3">
    <source>
        <dbReference type="ARBA" id="ARBA00023163"/>
    </source>
</evidence>
<proteinExistence type="predicted"/>
<evidence type="ECO:0000259" key="4">
    <source>
        <dbReference type="PROSITE" id="PS50932"/>
    </source>
</evidence>
<evidence type="ECO:0000259" key="5">
    <source>
        <dbReference type="PROSITE" id="PS50943"/>
    </source>
</evidence>
<evidence type="ECO:0000256" key="2">
    <source>
        <dbReference type="ARBA" id="ARBA00023125"/>
    </source>
</evidence>
<dbReference type="PANTHER" id="PTHR30146:SF109">
    <property type="entry name" value="HTH-TYPE TRANSCRIPTIONAL REGULATOR GALS"/>
    <property type="match status" value="1"/>
</dbReference>
<evidence type="ECO:0000313" key="6">
    <source>
        <dbReference type="EMBL" id="PPV13946.1"/>
    </source>
</evidence>
<dbReference type="Gene3D" id="1.10.260.40">
    <property type="entry name" value="lambda repressor-like DNA-binding domains"/>
    <property type="match status" value="1"/>
</dbReference>
<dbReference type="AlphaFoldDB" id="A0A2S7F9C0"/>